<accession>I1C013</accession>
<dbReference type="VEuPathDB" id="FungiDB:RO3G_06498"/>
<organism evidence="8 9">
    <name type="scientific">Rhizopus delemar (strain RA 99-880 / ATCC MYA-4621 / FGSC 9543 / NRRL 43880)</name>
    <name type="common">Mucormycosis agent</name>
    <name type="synonym">Rhizopus arrhizus var. delemar</name>
    <dbReference type="NCBI Taxonomy" id="246409"/>
    <lineage>
        <taxon>Eukaryota</taxon>
        <taxon>Fungi</taxon>
        <taxon>Fungi incertae sedis</taxon>
        <taxon>Mucoromycota</taxon>
        <taxon>Mucoromycotina</taxon>
        <taxon>Mucoromycetes</taxon>
        <taxon>Mucorales</taxon>
        <taxon>Mucorineae</taxon>
        <taxon>Rhizopodaceae</taxon>
        <taxon>Rhizopus</taxon>
    </lineage>
</organism>
<dbReference type="eggNOG" id="KOG0748">
    <property type="taxonomic scope" value="Eukaryota"/>
</dbReference>
<dbReference type="GO" id="GO:0006882">
    <property type="term" value="P:intracellular zinc ion homeostasis"/>
    <property type="evidence" value="ECO:0007669"/>
    <property type="project" value="TreeGrafter"/>
</dbReference>
<dbReference type="GO" id="GO:0016020">
    <property type="term" value="C:membrane"/>
    <property type="evidence" value="ECO:0007669"/>
    <property type="project" value="UniProtKB-SubCell"/>
</dbReference>
<keyword evidence="6" id="KW-0479">Metal-binding</keyword>
<dbReference type="AlphaFoldDB" id="I1C013"/>
<keyword evidence="5 7" id="KW-0472">Membrane</keyword>
<comment type="similarity">
    <text evidence="2">Belongs to the ADIPOR family.</text>
</comment>
<reference evidence="8 9" key="1">
    <citation type="journal article" date="2009" name="PLoS Genet.">
        <title>Genomic analysis of the basal lineage fungus Rhizopus oryzae reveals a whole-genome duplication.</title>
        <authorList>
            <person name="Ma L.-J."/>
            <person name="Ibrahim A.S."/>
            <person name="Skory C."/>
            <person name="Grabherr M.G."/>
            <person name="Burger G."/>
            <person name="Butler M."/>
            <person name="Elias M."/>
            <person name="Idnurm A."/>
            <person name="Lang B.F."/>
            <person name="Sone T."/>
            <person name="Abe A."/>
            <person name="Calvo S.E."/>
            <person name="Corrochano L.M."/>
            <person name="Engels R."/>
            <person name="Fu J."/>
            <person name="Hansberg W."/>
            <person name="Kim J.-M."/>
            <person name="Kodira C.D."/>
            <person name="Koehrsen M.J."/>
            <person name="Liu B."/>
            <person name="Miranda-Saavedra D."/>
            <person name="O'Leary S."/>
            <person name="Ortiz-Castellanos L."/>
            <person name="Poulter R."/>
            <person name="Rodriguez-Romero J."/>
            <person name="Ruiz-Herrera J."/>
            <person name="Shen Y.-Q."/>
            <person name="Zeng Q."/>
            <person name="Galagan J."/>
            <person name="Birren B.W."/>
            <person name="Cuomo C.A."/>
            <person name="Wickes B.L."/>
        </authorList>
    </citation>
    <scope>NUCLEOTIDE SEQUENCE [LARGE SCALE GENOMIC DNA]</scope>
    <source>
        <strain evidence="9">RA 99-880 / ATCC MYA-4621 / FGSC 9543 / NRRL 43880</strain>
    </source>
</reference>
<dbReference type="OrthoDB" id="529367at2759"/>
<dbReference type="STRING" id="246409.I1C013"/>
<dbReference type="RefSeq" id="XP_067517189.1">
    <property type="nucleotide sequence ID" value="XM_067661088.1"/>
</dbReference>
<name>I1C013_RHIO9</name>
<dbReference type="OMA" id="TIPERWM"/>
<evidence type="ECO:0000313" key="9">
    <source>
        <dbReference type="Proteomes" id="UP000009138"/>
    </source>
</evidence>
<evidence type="ECO:0000256" key="6">
    <source>
        <dbReference type="PIRSR" id="PIRSR604254-1"/>
    </source>
</evidence>
<keyword evidence="9" id="KW-1185">Reference proteome</keyword>
<keyword evidence="6" id="KW-0862">Zinc</keyword>
<dbReference type="GeneID" id="93613469"/>
<feature type="transmembrane region" description="Helical" evidence="7">
    <location>
        <begin position="34"/>
        <end position="57"/>
    </location>
</feature>
<keyword evidence="3 7" id="KW-0812">Transmembrane</keyword>
<dbReference type="PANTHER" id="PTHR20855:SF52">
    <property type="entry name" value="ADIPONECTIN RECEPTOR PROTEIN"/>
    <property type="match status" value="1"/>
</dbReference>
<dbReference type="EMBL" id="CH476735">
    <property type="protein sequence ID" value="EIE81793.1"/>
    <property type="molecule type" value="Genomic_DNA"/>
</dbReference>
<evidence type="ECO:0000313" key="8">
    <source>
        <dbReference type="EMBL" id="EIE81793.1"/>
    </source>
</evidence>
<dbReference type="PANTHER" id="PTHR20855">
    <property type="entry name" value="ADIPOR/PROGESTIN RECEPTOR-RELATED"/>
    <property type="match status" value="1"/>
</dbReference>
<dbReference type="InterPro" id="IPR004254">
    <property type="entry name" value="AdipoR/HlyIII-related"/>
</dbReference>
<dbReference type="GO" id="GO:0038023">
    <property type="term" value="F:signaling receptor activity"/>
    <property type="evidence" value="ECO:0007669"/>
    <property type="project" value="TreeGrafter"/>
</dbReference>
<feature type="binding site" evidence="6">
    <location>
        <position position="32"/>
    </location>
    <ligand>
        <name>Zn(2+)</name>
        <dbReference type="ChEBI" id="CHEBI:29105"/>
    </ligand>
</feature>
<proteinExistence type="inferred from homology"/>
<dbReference type="GO" id="GO:0046872">
    <property type="term" value="F:metal ion binding"/>
    <property type="evidence" value="ECO:0007669"/>
    <property type="project" value="UniProtKB-KW"/>
</dbReference>
<comment type="subcellular location">
    <subcellularLocation>
        <location evidence="1">Membrane</location>
        <topology evidence="1">Multi-pass membrane protein</topology>
    </subcellularLocation>
</comment>
<evidence type="ECO:0000256" key="2">
    <source>
        <dbReference type="ARBA" id="ARBA00007018"/>
    </source>
</evidence>
<protein>
    <submittedName>
        <fullName evidence="8">Uncharacterized protein</fullName>
    </submittedName>
</protein>
<evidence type="ECO:0000256" key="7">
    <source>
        <dbReference type="SAM" id="Phobius"/>
    </source>
</evidence>
<evidence type="ECO:0000256" key="4">
    <source>
        <dbReference type="ARBA" id="ARBA00022989"/>
    </source>
</evidence>
<feature type="binding site" evidence="6">
    <location>
        <position position="36"/>
    </location>
    <ligand>
        <name>Zn(2+)</name>
        <dbReference type="ChEBI" id="CHEBI:29105"/>
    </ligand>
</feature>
<evidence type="ECO:0000256" key="5">
    <source>
        <dbReference type="ARBA" id="ARBA00023136"/>
    </source>
</evidence>
<dbReference type="Pfam" id="PF03006">
    <property type="entry name" value="HlyIII"/>
    <property type="match status" value="1"/>
</dbReference>
<dbReference type="InParanoid" id="I1C013"/>
<sequence length="75" mass="8422">MAVTYILGALIYGFRFPERMKPGAFNYFGASHQIFHICVVVALLAHYLGVLSAMAFWHNPVNLSFCIKLMSIKNA</sequence>
<evidence type="ECO:0000256" key="1">
    <source>
        <dbReference type="ARBA" id="ARBA00004141"/>
    </source>
</evidence>
<gene>
    <name evidence="8" type="ORF">RO3G_06498</name>
</gene>
<dbReference type="Proteomes" id="UP000009138">
    <property type="component" value="Unassembled WGS sequence"/>
</dbReference>
<evidence type="ECO:0000256" key="3">
    <source>
        <dbReference type="ARBA" id="ARBA00022692"/>
    </source>
</evidence>
<keyword evidence="4 7" id="KW-1133">Transmembrane helix</keyword>